<protein>
    <submittedName>
        <fullName evidence="3">Acetyl-CoA carboxylase biotin carboxyl carrier protein</fullName>
    </submittedName>
</protein>
<proteinExistence type="predicted"/>
<evidence type="ECO:0000313" key="4">
    <source>
        <dbReference type="Proteomes" id="UP000198744"/>
    </source>
</evidence>
<dbReference type="FunFam" id="2.40.50.100:FF:000003">
    <property type="entry name" value="Acetyl-CoA carboxylase biotin carboxyl carrier protein"/>
    <property type="match status" value="1"/>
</dbReference>
<dbReference type="PANTHER" id="PTHR45266">
    <property type="entry name" value="OXALOACETATE DECARBOXYLASE ALPHA CHAIN"/>
    <property type="match status" value="1"/>
</dbReference>
<name>A0A1H7Z525_9BACT</name>
<dbReference type="CDD" id="cd06850">
    <property type="entry name" value="biotinyl_domain"/>
    <property type="match status" value="1"/>
</dbReference>
<dbReference type="PROSITE" id="PS50968">
    <property type="entry name" value="BIOTINYL_LIPOYL"/>
    <property type="match status" value="1"/>
</dbReference>
<dbReference type="PANTHER" id="PTHR45266:SF3">
    <property type="entry name" value="OXALOACETATE DECARBOXYLASE ALPHA CHAIN"/>
    <property type="match status" value="1"/>
</dbReference>
<dbReference type="AlphaFoldDB" id="A0A1H7Z525"/>
<evidence type="ECO:0000256" key="1">
    <source>
        <dbReference type="ARBA" id="ARBA00023267"/>
    </source>
</evidence>
<accession>A0A1H7Z525</accession>
<keyword evidence="4" id="KW-1185">Reference proteome</keyword>
<feature type="domain" description="Lipoyl-binding" evidence="2">
    <location>
        <begin position="1"/>
        <end position="69"/>
    </location>
</feature>
<dbReference type="SUPFAM" id="SSF51230">
    <property type="entry name" value="Single hybrid motif"/>
    <property type="match status" value="1"/>
</dbReference>
<reference evidence="3 4" key="1">
    <citation type="submission" date="2016-10" db="EMBL/GenBank/DDBJ databases">
        <authorList>
            <person name="de Groot N.N."/>
        </authorList>
    </citation>
    <scope>NUCLEOTIDE SEQUENCE [LARGE SCALE GENOMIC DNA]</scope>
    <source>
        <strain evidence="3 4">DSM 8423</strain>
    </source>
</reference>
<gene>
    <name evidence="3" type="ORF">SAMN04489760_12044</name>
</gene>
<evidence type="ECO:0000313" key="3">
    <source>
        <dbReference type="EMBL" id="SEM53550.1"/>
    </source>
</evidence>
<dbReference type="InterPro" id="IPR011053">
    <property type="entry name" value="Single_hybrid_motif"/>
</dbReference>
<dbReference type="STRING" id="43775.SAMN04489760_12044"/>
<dbReference type="Proteomes" id="UP000198744">
    <property type="component" value="Unassembled WGS sequence"/>
</dbReference>
<evidence type="ECO:0000259" key="2">
    <source>
        <dbReference type="PROSITE" id="PS50968"/>
    </source>
</evidence>
<dbReference type="RefSeq" id="WP_093884075.1">
    <property type="nucleotide sequence ID" value="NZ_FOBS01000020.1"/>
</dbReference>
<dbReference type="Pfam" id="PF00364">
    <property type="entry name" value="Biotin_lipoyl"/>
    <property type="match status" value="1"/>
</dbReference>
<organism evidence="3 4">
    <name type="scientific">Syntrophus gentianae</name>
    <dbReference type="NCBI Taxonomy" id="43775"/>
    <lineage>
        <taxon>Bacteria</taxon>
        <taxon>Pseudomonadati</taxon>
        <taxon>Thermodesulfobacteriota</taxon>
        <taxon>Syntrophia</taxon>
        <taxon>Syntrophales</taxon>
        <taxon>Syntrophaceae</taxon>
        <taxon>Syntrophus</taxon>
    </lineage>
</organism>
<keyword evidence="1" id="KW-0092">Biotin</keyword>
<dbReference type="InterPro" id="IPR000089">
    <property type="entry name" value="Biotin_lipoyl"/>
</dbReference>
<dbReference type="InterPro" id="IPR050709">
    <property type="entry name" value="Biotin_Carboxyl_Carrier/Decarb"/>
</dbReference>
<dbReference type="EMBL" id="FOBS01000020">
    <property type="protein sequence ID" value="SEM53550.1"/>
    <property type="molecule type" value="Genomic_DNA"/>
</dbReference>
<dbReference type="PROSITE" id="PS00188">
    <property type="entry name" value="BIOTIN"/>
    <property type="match status" value="1"/>
</dbReference>
<sequence length="69" mass="7416">MEVTVPMEGKIVAIKVNVGDKVSEDDEIAVMEAMKMEMPVVSPADGVVKEIKVKVGDKVAAEQSLMVIE</sequence>
<dbReference type="InterPro" id="IPR001882">
    <property type="entry name" value="Biotin_BS"/>
</dbReference>
<dbReference type="OrthoDB" id="9769961at2"/>
<dbReference type="Gene3D" id="2.40.50.100">
    <property type="match status" value="1"/>
</dbReference>